<sequence>MSIRSLCCFAFFSIVAACPLGVVVAQNLPPELEACRTTGLIALKERSPAIKDISFDVDGMTIAKANTKVEDTIIRTIVIGDAYLEKGKNDTRRTFLCLIGEKGKVLLTFFTDK</sequence>
<evidence type="ECO:0000313" key="2">
    <source>
        <dbReference type="EMBL" id="MET4719440.1"/>
    </source>
</evidence>
<gene>
    <name evidence="2" type="ORF">ABIF63_003546</name>
</gene>
<dbReference type="EMBL" id="JBEPTQ010000002">
    <property type="protein sequence ID" value="MET4719440.1"/>
    <property type="molecule type" value="Genomic_DNA"/>
</dbReference>
<proteinExistence type="predicted"/>
<keyword evidence="3" id="KW-1185">Reference proteome</keyword>
<dbReference type="RefSeq" id="WP_038936198.1">
    <property type="nucleotide sequence ID" value="NZ_CP066351.1"/>
</dbReference>
<feature type="chain" id="PRO_5047497890" evidence="1">
    <location>
        <begin position="17"/>
        <end position="113"/>
    </location>
</feature>
<reference evidence="2 3" key="1">
    <citation type="submission" date="2024-06" db="EMBL/GenBank/DDBJ databases">
        <title>Genomic Encyclopedia of Type Strains, Phase V (KMG-V): Genome sequencing to study the core and pangenomes of soil and plant-associated prokaryotes.</title>
        <authorList>
            <person name="Whitman W."/>
        </authorList>
    </citation>
    <scope>NUCLEOTIDE SEQUENCE [LARGE SCALE GENOMIC DNA]</scope>
    <source>
        <strain evidence="2 3">USDA 160</strain>
    </source>
</reference>
<feature type="signal peptide" evidence="1">
    <location>
        <begin position="1"/>
        <end position="16"/>
    </location>
</feature>
<name>A0ABV2RT02_BRAJP</name>
<dbReference type="Proteomes" id="UP001549291">
    <property type="component" value="Unassembled WGS sequence"/>
</dbReference>
<dbReference type="PROSITE" id="PS51257">
    <property type="entry name" value="PROKAR_LIPOPROTEIN"/>
    <property type="match status" value="1"/>
</dbReference>
<comment type="caution">
    <text evidence="2">The sequence shown here is derived from an EMBL/GenBank/DDBJ whole genome shotgun (WGS) entry which is preliminary data.</text>
</comment>
<evidence type="ECO:0000313" key="3">
    <source>
        <dbReference type="Proteomes" id="UP001549291"/>
    </source>
</evidence>
<protein>
    <submittedName>
        <fullName evidence="2">Uncharacterized protein</fullName>
    </submittedName>
</protein>
<keyword evidence="1" id="KW-0732">Signal</keyword>
<organism evidence="2 3">
    <name type="scientific">Bradyrhizobium japonicum</name>
    <dbReference type="NCBI Taxonomy" id="375"/>
    <lineage>
        <taxon>Bacteria</taxon>
        <taxon>Pseudomonadati</taxon>
        <taxon>Pseudomonadota</taxon>
        <taxon>Alphaproteobacteria</taxon>
        <taxon>Hyphomicrobiales</taxon>
        <taxon>Nitrobacteraceae</taxon>
        <taxon>Bradyrhizobium</taxon>
    </lineage>
</organism>
<evidence type="ECO:0000256" key="1">
    <source>
        <dbReference type="SAM" id="SignalP"/>
    </source>
</evidence>
<accession>A0ABV2RT02</accession>